<evidence type="ECO:0000313" key="2">
    <source>
        <dbReference type="Proteomes" id="UP000295252"/>
    </source>
</evidence>
<gene>
    <name evidence="1" type="ORF">GSCOC_T00027655001</name>
</gene>
<dbReference type="PhylomeDB" id="A0A068UK15"/>
<dbReference type="OMA" id="HFSHLAY"/>
<evidence type="ECO:0000313" key="1">
    <source>
        <dbReference type="EMBL" id="CDP08627.1"/>
    </source>
</evidence>
<dbReference type="EMBL" id="HG739119">
    <property type="protein sequence ID" value="CDP08627.1"/>
    <property type="molecule type" value="Genomic_DNA"/>
</dbReference>
<dbReference type="AlphaFoldDB" id="A0A068UK15"/>
<reference evidence="2" key="1">
    <citation type="journal article" date="2014" name="Science">
        <title>The coffee genome provides insight into the convergent evolution of caffeine biosynthesis.</title>
        <authorList>
            <person name="Denoeud F."/>
            <person name="Carretero-Paulet L."/>
            <person name="Dereeper A."/>
            <person name="Droc G."/>
            <person name="Guyot R."/>
            <person name="Pietrella M."/>
            <person name="Zheng C."/>
            <person name="Alberti A."/>
            <person name="Anthony F."/>
            <person name="Aprea G."/>
            <person name="Aury J.M."/>
            <person name="Bento P."/>
            <person name="Bernard M."/>
            <person name="Bocs S."/>
            <person name="Campa C."/>
            <person name="Cenci A."/>
            <person name="Combes M.C."/>
            <person name="Crouzillat D."/>
            <person name="Da Silva C."/>
            <person name="Daddiego L."/>
            <person name="De Bellis F."/>
            <person name="Dussert S."/>
            <person name="Garsmeur O."/>
            <person name="Gayraud T."/>
            <person name="Guignon V."/>
            <person name="Jahn K."/>
            <person name="Jamilloux V."/>
            <person name="Joet T."/>
            <person name="Labadie K."/>
            <person name="Lan T."/>
            <person name="Leclercq J."/>
            <person name="Lepelley M."/>
            <person name="Leroy T."/>
            <person name="Li L.T."/>
            <person name="Librado P."/>
            <person name="Lopez L."/>
            <person name="Munoz A."/>
            <person name="Noel B."/>
            <person name="Pallavicini A."/>
            <person name="Perrotta G."/>
            <person name="Poncet V."/>
            <person name="Pot D."/>
            <person name="Priyono X."/>
            <person name="Rigoreau M."/>
            <person name="Rouard M."/>
            <person name="Rozas J."/>
            <person name="Tranchant-Dubreuil C."/>
            <person name="VanBuren R."/>
            <person name="Zhang Q."/>
            <person name="Andrade A.C."/>
            <person name="Argout X."/>
            <person name="Bertrand B."/>
            <person name="de Kochko A."/>
            <person name="Graziosi G."/>
            <person name="Henry R.J."/>
            <person name="Jayarama X."/>
            <person name="Ming R."/>
            <person name="Nagai C."/>
            <person name="Rounsley S."/>
            <person name="Sankoff D."/>
            <person name="Giuliano G."/>
            <person name="Albert V.A."/>
            <person name="Wincker P."/>
            <person name="Lashermes P."/>
        </authorList>
    </citation>
    <scope>NUCLEOTIDE SEQUENCE [LARGE SCALE GENOMIC DNA]</scope>
    <source>
        <strain evidence="2">cv. DH200-94</strain>
    </source>
</reference>
<dbReference type="Gramene" id="CDP08627">
    <property type="protein sequence ID" value="CDP08627"/>
    <property type="gene ID" value="GSCOC_T00027655001"/>
</dbReference>
<accession>A0A068UK15</accession>
<organism evidence="1 2">
    <name type="scientific">Coffea canephora</name>
    <name type="common">Robusta coffee</name>
    <dbReference type="NCBI Taxonomy" id="49390"/>
    <lineage>
        <taxon>Eukaryota</taxon>
        <taxon>Viridiplantae</taxon>
        <taxon>Streptophyta</taxon>
        <taxon>Embryophyta</taxon>
        <taxon>Tracheophyta</taxon>
        <taxon>Spermatophyta</taxon>
        <taxon>Magnoliopsida</taxon>
        <taxon>eudicotyledons</taxon>
        <taxon>Gunneridae</taxon>
        <taxon>Pentapetalae</taxon>
        <taxon>asterids</taxon>
        <taxon>lamiids</taxon>
        <taxon>Gentianales</taxon>
        <taxon>Rubiaceae</taxon>
        <taxon>Ixoroideae</taxon>
        <taxon>Gardenieae complex</taxon>
        <taxon>Bertiereae - Coffeeae clade</taxon>
        <taxon>Coffeeae</taxon>
        <taxon>Coffea</taxon>
    </lineage>
</organism>
<protein>
    <submittedName>
        <fullName evidence="1">Uncharacterized protein</fullName>
    </submittedName>
</protein>
<dbReference type="InParanoid" id="A0A068UK15"/>
<dbReference type="Proteomes" id="UP000295252">
    <property type="component" value="Chromosome IV"/>
</dbReference>
<dbReference type="OrthoDB" id="331948at2759"/>
<keyword evidence="2" id="KW-1185">Reference proteome</keyword>
<dbReference type="STRING" id="49390.A0A068UK15"/>
<proteinExistence type="predicted"/>
<name>A0A068UK15_COFCA</name>
<sequence>MHTSLLLSNTTSVEVYEKKKAVHWKYDLGRKRNFEQVFGTKKMFWFFPLFSEEDLKNIPALHGLDFPIHSDTVE</sequence>